<reference evidence="1" key="1">
    <citation type="submission" date="2007-11" db="EMBL/GenBank/DDBJ databases">
        <authorList>
            <person name="Fulton L."/>
            <person name="Clifton S."/>
            <person name="Fulton B."/>
            <person name="Xu J."/>
            <person name="Minx P."/>
            <person name="Pepin K.H."/>
            <person name="Johnson M."/>
            <person name="Thiruvilangam P."/>
            <person name="Bhonagiri V."/>
            <person name="Nash W.E."/>
            <person name="Mardis E.R."/>
            <person name="Wilson R.K."/>
        </authorList>
    </citation>
    <scope>NUCLEOTIDE SEQUENCE [LARGE SCALE GENOMIC DNA]</scope>
    <source>
        <strain evidence="1">DSM 17241</strain>
    </source>
</reference>
<dbReference type="EMBL" id="ABGD02000025">
    <property type="protein sequence ID" value="EDS10030.1"/>
    <property type="molecule type" value="Genomic_DNA"/>
</dbReference>
<dbReference type="HOGENOM" id="CLU_3246353_0_0_9"/>
<reference evidence="1" key="2">
    <citation type="submission" date="2013-09" db="EMBL/GenBank/DDBJ databases">
        <title>Draft genome sequence of Anaerotruncus colihominis(DSM 17241).</title>
        <authorList>
            <person name="Sudarsanam P."/>
            <person name="Ley R."/>
            <person name="Guruge J."/>
            <person name="Turnbaugh P.J."/>
            <person name="Mahowald M."/>
            <person name="Liep D."/>
            <person name="Gordon J."/>
        </authorList>
    </citation>
    <scope>NUCLEOTIDE SEQUENCE</scope>
    <source>
        <strain evidence="1">DSM 17241</strain>
    </source>
</reference>
<dbReference type="AlphaFoldDB" id="B0PF97"/>
<dbReference type="Proteomes" id="UP000003803">
    <property type="component" value="Unassembled WGS sequence"/>
</dbReference>
<name>B0PF97_9FIRM</name>
<accession>B0PF97</accession>
<sequence>MLYCMQRFSQYATRAVGRREPCEAAFASNSCQEGAYEGAAGL</sequence>
<keyword evidence="2" id="KW-1185">Reference proteome</keyword>
<comment type="caution">
    <text evidence="1">The sequence shown here is derived from an EMBL/GenBank/DDBJ whole genome shotgun (WGS) entry which is preliminary data.</text>
</comment>
<proteinExistence type="predicted"/>
<protein>
    <submittedName>
        <fullName evidence="1">Uncharacterized protein</fullName>
    </submittedName>
</protein>
<organism evidence="1 2">
    <name type="scientific">Anaerotruncus colihominis DSM 17241</name>
    <dbReference type="NCBI Taxonomy" id="445972"/>
    <lineage>
        <taxon>Bacteria</taxon>
        <taxon>Bacillati</taxon>
        <taxon>Bacillota</taxon>
        <taxon>Clostridia</taxon>
        <taxon>Eubacteriales</taxon>
        <taxon>Oscillospiraceae</taxon>
        <taxon>Anaerotruncus</taxon>
    </lineage>
</organism>
<evidence type="ECO:0000313" key="2">
    <source>
        <dbReference type="Proteomes" id="UP000003803"/>
    </source>
</evidence>
<gene>
    <name evidence="1" type="ORF">ANACOL_03476</name>
</gene>
<evidence type="ECO:0000313" key="1">
    <source>
        <dbReference type="EMBL" id="EDS10030.1"/>
    </source>
</evidence>